<dbReference type="EMBL" id="JADCTT010000013">
    <property type="protein sequence ID" value="KAF9744924.1"/>
    <property type="molecule type" value="Genomic_DNA"/>
</dbReference>
<protein>
    <recommendedName>
        <fullName evidence="2">CNH domain-containing protein</fullName>
    </recommendedName>
</protein>
<name>A0A8H7MYQ7_BIOOC</name>
<dbReference type="Proteomes" id="UP000616885">
    <property type="component" value="Unassembled WGS sequence"/>
</dbReference>
<dbReference type="PANTHER" id="PTHR12894">
    <property type="entry name" value="CNH DOMAIN CONTAINING"/>
    <property type="match status" value="1"/>
</dbReference>
<reference evidence="3" key="1">
    <citation type="submission" date="2020-10" db="EMBL/GenBank/DDBJ databases">
        <title>High-Quality Genome Resource of Clonostachys rosea strain S41 by Oxford Nanopore Long-Read Sequencing.</title>
        <authorList>
            <person name="Wang H."/>
        </authorList>
    </citation>
    <scope>NUCLEOTIDE SEQUENCE</scope>
    <source>
        <strain evidence="3">S41</strain>
    </source>
</reference>
<dbReference type="GO" id="GO:0034058">
    <property type="term" value="P:endosomal vesicle fusion"/>
    <property type="evidence" value="ECO:0007669"/>
    <property type="project" value="TreeGrafter"/>
</dbReference>
<dbReference type="AlphaFoldDB" id="A0A8H7MYQ7"/>
<evidence type="ECO:0000313" key="3">
    <source>
        <dbReference type="EMBL" id="KAF9744924.1"/>
    </source>
</evidence>
<dbReference type="PANTHER" id="PTHR12894:SF49">
    <property type="entry name" value="VAM6_VPS39-LIKE PROTEIN"/>
    <property type="match status" value="1"/>
</dbReference>
<organism evidence="3 4">
    <name type="scientific">Bionectria ochroleuca</name>
    <name type="common">Gliocladium roseum</name>
    <dbReference type="NCBI Taxonomy" id="29856"/>
    <lineage>
        <taxon>Eukaryota</taxon>
        <taxon>Fungi</taxon>
        <taxon>Dikarya</taxon>
        <taxon>Ascomycota</taxon>
        <taxon>Pezizomycotina</taxon>
        <taxon>Sordariomycetes</taxon>
        <taxon>Hypocreomycetidae</taxon>
        <taxon>Hypocreales</taxon>
        <taxon>Bionectriaceae</taxon>
        <taxon>Clonostachys</taxon>
    </lineage>
</organism>
<accession>A0A8H7MYQ7</accession>
<sequence>MLSAFTARPIIELRQRDKSKIETILANGDRVLVGLNSGTLRIYRLNEPPPTTNGSHPPANDGGSQNGGEAHSSAPVKPTDLLREVEKFSSRAIEQLAIIKEANIIISLSNYHISFHDLQTYELVETLGRTKNASCFAVTSNIVKDPDTGIPEIISRLAVAVKRRLLLWSWHESELSEHVGEVTLSDTIRSVTWANATKLVCGMNSGYVMVDVLTREVVDIISPGTLAANGQGSRFGAVSSAGMGYMGLGGYMPRPLAAKLADGEMLLAKDINSMFIDDKGQPIEKRSRFPGRLLPSLSGIRTHISSPFSRRPRVLSRFGIPIPSHYFRPFLFLAQLNFISCPQR</sequence>
<evidence type="ECO:0000256" key="1">
    <source>
        <dbReference type="SAM" id="MobiDB-lite"/>
    </source>
</evidence>
<dbReference type="Pfam" id="PF00780">
    <property type="entry name" value="CNH"/>
    <property type="match status" value="1"/>
</dbReference>
<proteinExistence type="predicted"/>
<evidence type="ECO:0000313" key="4">
    <source>
        <dbReference type="Proteomes" id="UP000616885"/>
    </source>
</evidence>
<gene>
    <name evidence="3" type="ORF">IM811_004546</name>
</gene>
<dbReference type="GO" id="GO:0006914">
    <property type="term" value="P:autophagy"/>
    <property type="evidence" value="ECO:0007669"/>
    <property type="project" value="TreeGrafter"/>
</dbReference>
<dbReference type="SUPFAM" id="SSF50978">
    <property type="entry name" value="WD40 repeat-like"/>
    <property type="match status" value="1"/>
</dbReference>
<dbReference type="InterPro" id="IPR001180">
    <property type="entry name" value="CNH_dom"/>
</dbReference>
<dbReference type="InterPro" id="IPR032914">
    <property type="entry name" value="Vam6/VPS39/TRAP1"/>
</dbReference>
<evidence type="ECO:0000259" key="2">
    <source>
        <dbReference type="PROSITE" id="PS50219"/>
    </source>
</evidence>
<feature type="domain" description="CNH" evidence="2">
    <location>
        <begin position="18"/>
        <end position="344"/>
    </location>
</feature>
<feature type="region of interest" description="Disordered" evidence="1">
    <location>
        <begin position="43"/>
        <end position="76"/>
    </location>
</feature>
<dbReference type="InterPro" id="IPR036322">
    <property type="entry name" value="WD40_repeat_dom_sf"/>
</dbReference>
<dbReference type="GO" id="GO:0000329">
    <property type="term" value="C:fungal-type vacuole membrane"/>
    <property type="evidence" value="ECO:0007669"/>
    <property type="project" value="TreeGrafter"/>
</dbReference>
<dbReference type="PROSITE" id="PS50219">
    <property type="entry name" value="CNH"/>
    <property type="match status" value="1"/>
</dbReference>
<comment type="caution">
    <text evidence="3">The sequence shown here is derived from an EMBL/GenBank/DDBJ whole genome shotgun (WGS) entry which is preliminary data.</text>
</comment>